<proteinExistence type="predicted"/>
<dbReference type="EMBL" id="JAHQIW010000301">
    <property type="protein sequence ID" value="KAJ1347305.1"/>
    <property type="molecule type" value="Genomic_DNA"/>
</dbReference>
<organism evidence="1 2">
    <name type="scientific">Parelaphostrongylus tenuis</name>
    <name type="common">Meningeal worm</name>
    <dbReference type="NCBI Taxonomy" id="148309"/>
    <lineage>
        <taxon>Eukaryota</taxon>
        <taxon>Metazoa</taxon>
        <taxon>Ecdysozoa</taxon>
        <taxon>Nematoda</taxon>
        <taxon>Chromadorea</taxon>
        <taxon>Rhabditida</taxon>
        <taxon>Rhabditina</taxon>
        <taxon>Rhabditomorpha</taxon>
        <taxon>Strongyloidea</taxon>
        <taxon>Metastrongylidae</taxon>
        <taxon>Parelaphostrongylus</taxon>
    </lineage>
</organism>
<comment type="caution">
    <text evidence="1">The sequence shown here is derived from an EMBL/GenBank/DDBJ whole genome shotgun (WGS) entry which is preliminary data.</text>
</comment>
<gene>
    <name evidence="1" type="ORF">KIN20_002333</name>
</gene>
<evidence type="ECO:0000313" key="1">
    <source>
        <dbReference type="EMBL" id="KAJ1347305.1"/>
    </source>
</evidence>
<sequence>MSEARGTVFEEDPALAFDSDCIAFTSVCEYKQLFFLNFFPFTLYFCLHNKSELE</sequence>
<keyword evidence="2" id="KW-1185">Reference proteome</keyword>
<name>A0AAD5QGP0_PARTN</name>
<reference evidence="1" key="1">
    <citation type="submission" date="2021-06" db="EMBL/GenBank/DDBJ databases">
        <title>Parelaphostrongylus tenuis whole genome reference sequence.</title>
        <authorList>
            <person name="Garwood T.J."/>
            <person name="Larsen P.A."/>
            <person name="Fountain-Jones N.M."/>
            <person name="Garbe J.R."/>
            <person name="Macchietto M.G."/>
            <person name="Kania S.A."/>
            <person name="Gerhold R.W."/>
            <person name="Richards J.E."/>
            <person name="Wolf T.M."/>
        </authorList>
    </citation>
    <scope>NUCLEOTIDE SEQUENCE</scope>
    <source>
        <strain evidence="1">MNPRO001-30</strain>
        <tissue evidence="1">Meninges</tissue>
    </source>
</reference>
<evidence type="ECO:0000313" key="2">
    <source>
        <dbReference type="Proteomes" id="UP001196413"/>
    </source>
</evidence>
<accession>A0AAD5QGP0</accession>
<dbReference type="Proteomes" id="UP001196413">
    <property type="component" value="Unassembled WGS sequence"/>
</dbReference>
<protein>
    <submittedName>
        <fullName evidence="1">Uncharacterized protein</fullName>
    </submittedName>
</protein>
<dbReference type="AlphaFoldDB" id="A0AAD5QGP0"/>